<dbReference type="RefSeq" id="WP_128385163.1">
    <property type="nucleotide sequence ID" value="NZ_CP035033.1"/>
</dbReference>
<evidence type="ECO:0000259" key="2">
    <source>
        <dbReference type="Pfam" id="PF08241"/>
    </source>
</evidence>
<dbReference type="GO" id="GO:0008757">
    <property type="term" value="F:S-adenosylmethionine-dependent methyltransferase activity"/>
    <property type="evidence" value="ECO:0007669"/>
    <property type="project" value="InterPro"/>
</dbReference>
<dbReference type="PANTHER" id="PTHR43591">
    <property type="entry name" value="METHYLTRANSFERASE"/>
    <property type="match status" value="1"/>
</dbReference>
<dbReference type="CDD" id="cd02440">
    <property type="entry name" value="AdoMet_MTases"/>
    <property type="match status" value="1"/>
</dbReference>
<evidence type="ECO:0000256" key="1">
    <source>
        <dbReference type="SAM" id="MobiDB-lite"/>
    </source>
</evidence>
<dbReference type="SUPFAM" id="SSF53335">
    <property type="entry name" value="S-adenosyl-L-methionine-dependent methyltransferases"/>
    <property type="match status" value="1"/>
</dbReference>
<evidence type="ECO:0000313" key="4">
    <source>
        <dbReference type="Proteomes" id="UP000285478"/>
    </source>
</evidence>
<keyword evidence="4" id="KW-1185">Reference proteome</keyword>
<dbReference type="Gene3D" id="3.40.50.150">
    <property type="entry name" value="Vaccinia Virus protein VP39"/>
    <property type="match status" value="1"/>
</dbReference>
<feature type="compositionally biased region" description="Polar residues" evidence="1">
    <location>
        <begin position="1"/>
        <end position="12"/>
    </location>
</feature>
<keyword evidence="3" id="KW-0808">Transferase</keyword>
<reference evidence="3 4" key="1">
    <citation type="journal article" date="2018" name="Environ. Microbiol.">
        <title>Genomes of ubiquitous marine and hypersaline Hydrogenovibrio, Thiomicrorhabdus and Thiomicrospira spp. encode a diversity of mechanisms to sustain chemolithoautotrophy in heterogeneous environments.</title>
        <authorList>
            <person name="Scott K.M."/>
            <person name="Williams J."/>
            <person name="Porter C.M.B."/>
            <person name="Russel S."/>
            <person name="Harmer T.L."/>
            <person name="Paul J.H."/>
            <person name="Antonen K.M."/>
            <person name="Bridges M.K."/>
            <person name="Camper G.J."/>
            <person name="Campla C.K."/>
            <person name="Casella L.G."/>
            <person name="Chase E."/>
            <person name="Conrad J.W."/>
            <person name="Cruz M.C."/>
            <person name="Dunlap D.S."/>
            <person name="Duran L."/>
            <person name="Fahsbender E.M."/>
            <person name="Goldsmith D.B."/>
            <person name="Keeley R.F."/>
            <person name="Kondoff M.R."/>
            <person name="Kussy B.I."/>
            <person name="Lane M.K."/>
            <person name="Lawler S."/>
            <person name="Leigh B.A."/>
            <person name="Lewis C."/>
            <person name="Lostal L.M."/>
            <person name="Marking D."/>
            <person name="Mancera P.A."/>
            <person name="McClenthan E.C."/>
            <person name="McIntyre E.A."/>
            <person name="Mine J.A."/>
            <person name="Modi S."/>
            <person name="Moore B.D."/>
            <person name="Morgan W.A."/>
            <person name="Nelson K.M."/>
            <person name="Nguyen K.N."/>
            <person name="Ogburn N."/>
            <person name="Parrino D.G."/>
            <person name="Pedapudi A.D."/>
            <person name="Pelham R.P."/>
            <person name="Preece A.M."/>
            <person name="Rampersad E.A."/>
            <person name="Richardson J.C."/>
            <person name="Rodgers C.M."/>
            <person name="Schaffer B.L."/>
            <person name="Sheridan N.E."/>
            <person name="Solone M.R."/>
            <person name="Staley Z.R."/>
            <person name="Tabuchi M."/>
            <person name="Waide R.J."/>
            <person name="Wanjugi P.W."/>
            <person name="Young S."/>
            <person name="Clum A."/>
            <person name="Daum C."/>
            <person name="Huntemann M."/>
            <person name="Ivanova N."/>
            <person name="Kyrpides N."/>
            <person name="Mikhailova N."/>
            <person name="Palaniappan K."/>
            <person name="Pillay M."/>
            <person name="Reddy T.B.K."/>
            <person name="Shapiro N."/>
            <person name="Stamatis D."/>
            <person name="Varghese N."/>
            <person name="Woyke T."/>
            <person name="Boden R."/>
            <person name="Freyermuth S.K."/>
            <person name="Kerfeld C.A."/>
        </authorList>
    </citation>
    <scope>NUCLEOTIDE SEQUENCE [LARGE SCALE GENOMIC DNA]</scope>
    <source>
        <strain evidence="3 4">JR-2</strain>
    </source>
</reference>
<feature type="domain" description="Methyltransferase type 11" evidence="2">
    <location>
        <begin position="58"/>
        <end position="152"/>
    </location>
</feature>
<name>A0A410H4H4_9GAMM</name>
<dbReference type="InterPro" id="IPR013216">
    <property type="entry name" value="Methyltransf_11"/>
</dbReference>
<dbReference type="AlphaFoldDB" id="A0A410H4H4"/>
<accession>A0A410H4H4</accession>
<sequence>MSVSIEKTQQQILKHHGGNGSQARQAIANSYDRRHDDDFWQFWQATVAANHQSSDGIVDMGAGIGQFVRDCALRYPDSVVIGLEAAPYMLEHTVELPNNARFVQDDLNLPQADIAPGSVSMVMANMVVHELTQPIKMFKAAYDWLKPGGRLCVVDVVRQPPVQ</sequence>
<dbReference type="Proteomes" id="UP000285478">
    <property type="component" value="Chromosome"/>
</dbReference>
<protein>
    <submittedName>
        <fullName evidence="3">Methyltransferase domain-containing protein</fullName>
    </submittedName>
</protein>
<gene>
    <name evidence="3" type="ORF">EPV75_09025</name>
</gene>
<feature type="region of interest" description="Disordered" evidence="1">
    <location>
        <begin position="1"/>
        <end position="25"/>
    </location>
</feature>
<proteinExistence type="predicted"/>
<organism evidence="3 4">
    <name type="scientific">Hydrogenovibrio thermophilus</name>
    <dbReference type="NCBI Taxonomy" id="265883"/>
    <lineage>
        <taxon>Bacteria</taxon>
        <taxon>Pseudomonadati</taxon>
        <taxon>Pseudomonadota</taxon>
        <taxon>Gammaproteobacteria</taxon>
        <taxon>Thiotrichales</taxon>
        <taxon>Piscirickettsiaceae</taxon>
        <taxon>Hydrogenovibrio</taxon>
    </lineage>
</organism>
<dbReference type="EMBL" id="CP035033">
    <property type="protein sequence ID" value="QAB15801.1"/>
    <property type="molecule type" value="Genomic_DNA"/>
</dbReference>
<dbReference type="GO" id="GO:0032259">
    <property type="term" value="P:methylation"/>
    <property type="evidence" value="ECO:0007669"/>
    <property type="project" value="UniProtKB-KW"/>
</dbReference>
<keyword evidence="3" id="KW-0489">Methyltransferase</keyword>
<dbReference type="Pfam" id="PF08241">
    <property type="entry name" value="Methyltransf_11"/>
    <property type="match status" value="1"/>
</dbReference>
<evidence type="ECO:0000313" key="3">
    <source>
        <dbReference type="EMBL" id="QAB15801.1"/>
    </source>
</evidence>
<dbReference type="KEGG" id="htr:EPV75_09025"/>
<dbReference type="InterPro" id="IPR029063">
    <property type="entry name" value="SAM-dependent_MTases_sf"/>
</dbReference>